<dbReference type="EMBL" id="JARBHB010000009">
    <property type="protein sequence ID" value="KAJ8874785.1"/>
    <property type="molecule type" value="Genomic_DNA"/>
</dbReference>
<keyword evidence="7" id="KW-1185">Reference proteome</keyword>
<dbReference type="PANTHER" id="PTHR11610:SF173">
    <property type="entry name" value="LIPASE DOMAIN-CONTAINING PROTEIN-RELATED"/>
    <property type="match status" value="1"/>
</dbReference>
<gene>
    <name evidence="6" type="ORF">PR048_022674</name>
</gene>
<accession>A0ABQ9GS08</accession>
<keyword evidence="3" id="KW-0964">Secreted</keyword>
<sequence>MCSCWELTRDCDEVLKLVFVGSGLDPALPLFQYWAGAKDRLDKGDAYFVDVIHTCSGVLGYGSPIGHVDFYPNGGTTFQPGCCCLPELAGHSLCAVSLQAS</sequence>
<proteinExistence type="inferred from homology"/>
<evidence type="ECO:0000313" key="7">
    <source>
        <dbReference type="Proteomes" id="UP001159363"/>
    </source>
</evidence>
<organism evidence="6 7">
    <name type="scientific">Dryococelus australis</name>
    <dbReference type="NCBI Taxonomy" id="614101"/>
    <lineage>
        <taxon>Eukaryota</taxon>
        <taxon>Metazoa</taxon>
        <taxon>Ecdysozoa</taxon>
        <taxon>Arthropoda</taxon>
        <taxon>Hexapoda</taxon>
        <taxon>Insecta</taxon>
        <taxon>Pterygota</taxon>
        <taxon>Neoptera</taxon>
        <taxon>Polyneoptera</taxon>
        <taxon>Phasmatodea</taxon>
        <taxon>Verophasmatodea</taxon>
        <taxon>Anareolatae</taxon>
        <taxon>Phasmatidae</taxon>
        <taxon>Eurycanthinae</taxon>
        <taxon>Dryococelus</taxon>
    </lineage>
</organism>
<comment type="subcellular location">
    <subcellularLocation>
        <location evidence="1">Secreted</location>
    </subcellularLocation>
</comment>
<evidence type="ECO:0000259" key="5">
    <source>
        <dbReference type="Pfam" id="PF00151"/>
    </source>
</evidence>
<dbReference type="Gene3D" id="3.40.50.1820">
    <property type="entry name" value="alpha/beta hydrolase"/>
    <property type="match status" value="1"/>
</dbReference>
<evidence type="ECO:0000256" key="1">
    <source>
        <dbReference type="ARBA" id="ARBA00004613"/>
    </source>
</evidence>
<evidence type="ECO:0000313" key="6">
    <source>
        <dbReference type="EMBL" id="KAJ8874785.1"/>
    </source>
</evidence>
<evidence type="ECO:0000256" key="3">
    <source>
        <dbReference type="ARBA" id="ARBA00022525"/>
    </source>
</evidence>
<dbReference type="InterPro" id="IPR013818">
    <property type="entry name" value="Lipase"/>
</dbReference>
<protein>
    <recommendedName>
        <fullName evidence="5">Lipase domain-containing protein</fullName>
    </recommendedName>
</protein>
<dbReference type="InterPro" id="IPR000734">
    <property type="entry name" value="TAG_lipase"/>
</dbReference>
<comment type="similarity">
    <text evidence="2 4">Belongs to the AB hydrolase superfamily. Lipase family.</text>
</comment>
<evidence type="ECO:0000256" key="2">
    <source>
        <dbReference type="ARBA" id="ARBA00010701"/>
    </source>
</evidence>
<dbReference type="PANTHER" id="PTHR11610">
    <property type="entry name" value="LIPASE"/>
    <property type="match status" value="1"/>
</dbReference>
<evidence type="ECO:0000256" key="4">
    <source>
        <dbReference type="RuleBase" id="RU004262"/>
    </source>
</evidence>
<reference evidence="6 7" key="1">
    <citation type="submission" date="2023-02" db="EMBL/GenBank/DDBJ databases">
        <title>LHISI_Scaffold_Assembly.</title>
        <authorList>
            <person name="Stuart O.P."/>
            <person name="Cleave R."/>
            <person name="Magrath M.J.L."/>
            <person name="Mikheyev A.S."/>
        </authorList>
    </citation>
    <scope>NUCLEOTIDE SEQUENCE [LARGE SCALE GENOMIC DNA]</scope>
    <source>
        <strain evidence="6">Daus_M_001</strain>
        <tissue evidence="6">Leg muscle</tissue>
    </source>
</reference>
<dbReference type="InterPro" id="IPR029058">
    <property type="entry name" value="AB_hydrolase_fold"/>
</dbReference>
<dbReference type="Proteomes" id="UP001159363">
    <property type="component" value="Chromosome 8"/>
</dbReference>
<dbReference type="SUPFAM" id="SSF53474">
    <property type="entry name" value="alpha/beta-Hydrolases"/>
    <property type="match status" value="1"/>
</dbReference>
<dbReference type="Pfam" id="PF00151">
    <property type="entry name" value="Lipase"/>
    <property type="match status" value="1"/>
</dbReference>
<name>A0ABQ9GS08_9NEOP</name>
<feature type="domain" description="Lipase" evidence="5">
    <location>
        <begin position="23"/>
        <end position="83"/>
    </location>
</feature>
<comment type="caution">
    <text evidence="6">The sequence shown here is derived from an EMBL/GenBank/DDBJ whole genome shotgun (WGS) entry which is preliminary data.</text>
</comment>